<organism evidence="1 2">
    <name type="scientific">Filifactor alocis (strain ATCC 35896 / CCUG 47790 / D40 B5)</name>
    <name type="common">Fusobacterium alocis</name>
    <dbReference type="NCBI Taxonomy" id="546269"/>
    <lineage>
        <taxon>Bacteria</taxon>
        <taxon>Bacillati</taxon>
        <taxon>Bacillota</taxon>
        <taxon>Clostridia</taxon>
        <taxon>Peptostreptococcales</taxon>
        <taxon>Filifactoraceae</taxon>
        <taxon>Filifactor</taxon>
    </lineage>
</organism>
<dbReference type="NCBIfam" id="TIGR01595">
    <property type="entry name" value="cas_CT1132"/>
    <property type="match status" value="1"/>
</dbReference>
<dbReference type="Pfam" id="PF05107">
    <property type="entry name" value="Cas_Cas7"/>
    <property type="match status" value="1"/>
</dbReference>
<dbReference type="HOGENOM" id="CLU_071770_2_0_9"/>
<dbReference type="InterPro" id="IPR006482">
    <property type="entry name" value="Cas7_Csh2/Csh2"/>
</dbReference>
<dbReference type="NCBIfam" id="TIGR02589">
    <property type="entry name" value="cas_Csd2"/>
    <property type="match status" value="1"/>
</dbReference>
<name>D6GST1_FILAD</name>
<dbReference type="RefSeq" id="WP_014261710.1">
    <property type="nucleotide sequence ID" value="NC_016630.1"/>
</dbReference>
<proteinExistence type="predicted"/>
<evidence type="ECO:0000313" key="1">
    <source>
        <dbReference type="EMBL" id="EFE27916.2"/>
    </source>
</evidence>
<dbReference type="AlphaFoldDB" id="D6GST1"/>
<dbReference type="GO" id="GO:0043571">
    <property type="term" value="P:maintenance of CRISPR repeat elements"/>
    <property type="evidence" value="ECO:0007669"/>
    <property type="project" value="InterPro"/>
</dbReference>
<protein>
    <recommendedName>
        <fullName evidence="3">CRISPR-associated protein, Csd2 family</fullName>
    </recommendedName>
</protein>
<evidence type="ECO:0000313" key="2">
    <source>
        <dbReference type="Proteomes" id="UP000007468"/>
    </source>
</evidence>
<dbReference type="eggNOG" id="COG3649">
    <property type="taxonomic scope" value="Bacteria"/>
</dbReference>
<dbReference type="Proteomes" id="UP000007468">
    <property type="component" value="Chromosome"/>
</dbReference>
<evidence type="ECO:0008006" key="3">
    <source>
        <dbReference type="Google" id="ProtNLM"/>
    </source>
</evidence>
<accession>D6GST1</accession>
<dbReference type="STRING" id="546269.HMPREF0389_01168"/>
<keyword evidence="2" id="KW-1185">Reference proteome</keyword>
<dbReference type="InterPro" id="IPR013418">
    <property type="entry name" value="CRISPR-assoc_prot_Cas7/Csd2"/>
</dbReference>
<reference evidence="2" key="1">
    <citation type="submission" date="2010-12" db="EMBL/GenBank/DDBJ databases">
        <title>The genome sequence of Filifactor alocis strain ATCC 35896.</title>
        <authorList>
            <consortium name="The Broad Institute Genome Sequencing Platform"/>
            <person name="Ward D."/>
            <person name="Earl A."/>
            <person name="Feldgarden M."/>
            <person name="Young S.K."/>
            <person name="Gargeya S."/>
            <person name="Zeng Q."/>
            <person name="Alvarado L."/>
            <person name="Berlin A."/>
            <person name="Bochicchio J."/>
            <person name="Chapman S.B."/>
            <person name="Chen Z."/>
            <person name="Freedman E."/>
            <person name="Gellesch M."/>
            <person name="Goldberg J."/>
            <person name="Griggs A."/>
            <person name="Gujja S."/>
            <person name="Heilman E."/>
            <person name="Heiman D."/>
            <person name="Howarth C."/>
            <person name="Mehta T."/>
            <person name="Neiman D."/>
            <person name="Pearson M."/>
            <person name="Roberts A."/>
            <person name="Saif S."/>
            <person name="Shea T."/>
            <person name="Shenoy N."/>
            <person name="Sisk P."/>
            <person name="Stolte C."/>
            <person name="Sykes S."/>
            <person name="White J."/>
            <person name="Yandava C."/>
            <person name="Izard J."/>
            <person name="Blanton J.M."/>
            <person name="Baranova O.V."/>
            <person name="Tanner A.C."/>
            <person name="Dewhirst F.E."/>
            <person name="Haas B."/>
            <person name="Nusbaum C."/>
            <person name="Birren B."/>
        </authorList>
    </citation>
    <scope>NUCLEOTIDE SEQUENCE [LARGE SCALE GENOMIC DNA]</scope>
    <source>
        <strain evidence="2">ATCC 35896 / D40 B5</strain>
    </source>
</reference>
<dbReference type="PATRIC" id="fig|546269.5.peg.36"/>
<gene>
    <name evidence="1" type="ordered locus">HMPREF0389_01168</name>
</gene>
<dbReference type="EMBL" id="CP002390">
    <property type="protein sequence ID" value="EFE27916.2"/>
    <property type="molecule type" value="Genomic_DNA"/>
</dbReference>
<dbReference type="KEGG" id="faa:HMPREF0389_01168"/>
<sequence length="280" mass="31893">MNKVDFIMTFTVQNANVNGDPLSGNRPRMDSNGLGEVSDVCLKRKIRNRLQDNGNAIFVQSRERTEDGYTSLEKRYAAHFKKTMSDEEVEKGFHEKWIDVRAFGQVITYDKRSIGIRGPISIGIAKSLEPITIEDMQITKSVNGMEQKNPNDRAPDTLGMKHFVEFGTYVVHGAVNSYFAEKTGFNEKDLEEFKAALKTIFVNDASSARPDGSIEVKQIFWFEHSCKVGDVSSAKIKSLLKWDKEDKEHRCYEDYHIHIDENALKEYEKLGLKLTVIEGL</sequence>